<feature type="non-terminal residue" evidence="2">
    <location>
        <position position="185"/>
    </location>
</feature>
<evidence type="ECO:0000313" key="2">
    <source>
        <dbReference type="EMBL" id="ETK84051.1"/>
    </source>
</evidence>
<proteinExistence type="predicted"/>
<dbReference type="EMBL" id="KI686900">
    <property type="protein sequence ID" value="ETK84051.1"/>
    <property type="molecule type" value="Genomic_DNA"/>
</dbReference>
<sequence length="185" mass="20653">MTNLTDCQRCCIIDELLKLSIDGDLPHGAKIAVARDFKRSPSAIGKIWTHYCISVTAEVEGGEWQSRIKENPGTKRKDRSKCIVRLQELPIEDRSVERRAAGLGGVSRHIICSLVAGGKLERKAARIRPTLTPKNKLDRVEHVLIFINDDTLEFEPLTIKPATPRPDEQEVPSEDHVPGSRSPTE</sequence>
<dbReference type="PANTHER" id="PTHR33889:SF7">
    <property type="entry name" value="OS04G0681850 PROTEIN"/>
    <property type="match status" value="1"/>
</dbReference>
<feature type="region of interest" description="Disordered" evidence="1">
    <location>
        <begin position="158"/>
        <end position="185"/>
    </location>
</feature>
<dbReference type="AlphaFoldDB" id="W2GP49"/>
<evidence type="ECO:0000256" key="1">
    <source>
        <dbReference type="SAM" id="MobiDB-lite"/>
    </source>
</evidence>
<dbReference type="VEuPathDB" id="FungiDB:PPTG_00363"/>
<dbReference type="Proteomes" id="UP000053236">
    <property type="component" value="Unassembled WGS sequence"/>
</dbReference>
<gene>
    <name evidence="2" type="ORF">L915_10931</name>
</gene>
<dbReference type="PANTHER" id="PTHR33889">
    <property type="entry name" value="OS04G0681850 PROTEIN"/>
    <property type="match status" value="1"/>
</dbReference>
<accession>W2GP49</accession>
<reference evidence="2" key="1">
    <citation type="submission" date="2013-11" db="EMBL/GenBank/DDBJ databases">
        <title>The Genome Sequence of Phytophthora parasitica CJ02B3.</title>
        <authorList>
            <consortium name="The Broad Institute Genomics Platform"/>
            <person name="Russ C."/>
            <person name="Tyler B."/>
            <person name="Panabieres F."/>
            <person name="Shan W."/>
            <person name="Tripathy S."/>
            <person name="Grunwald N."/>
            <person name="Machado M."/>
            <person name="Johnson C.S."/>
            <person name="Arredondo F."/>
            <person name="Hong C."/>
            <person name="Coffey M."/>
            <person name="Young S.K."/>
            <person name="Zeng Q."/>
            <person name="Gargeya S."/>
            <person name="Fitzgerald M."/>
            <person name="Abouelleil A."/>
            <person name="Alvarado L."/>
            <person name="Chapman S.B."/>
            <person name="Gainer-Dewar J."/>
            <person name="Goldberg J."/>
            <person name="Griggs A."/>
            <person name="Gujja S."/>
            <person name="Hansen M."/>
            <person name="Howarth C."/>
            <person name="Imamovic A."/>
            <person name="Ireland A."/>
            <person name="Larimer J."/>
            <person name="McCowan C."/>
            <person name="Murphy C."/>
            <person name="Pearson M."/>
            <person name="Poon T.W."/>
            <person name="Priest M."/>
            <person name="Roberts A."/>
            <person name="Saif S."/>
            <person name="Shea T."/>
            <person name="Sykes S."/>
            <person name="Wortman J."/>
            <person name="Nusbaum C."/>
            <person name="Birren B."/>
        </authorList>
    </citation>
    <scope>NUCLEOTIDE SEQUENCE [LARGE SCALE GENOMIC DNA]</scope>
    <source>
        <strain evidence="2">CJ02B3</strain>
    </source>
</reference>
<organism evidence="2">
    <name type="scientific">Phytophthora nicotianae</name>
    <name type="common">Potato buckeye rot agent</name>
    <name type="synonym">Phytophthora parasitica</name>
    <dbReference type="NCBI Taxonomy" id="4792"/>
    <lineage>
        <taxon>Eukaryota</taxon>
        <taxon>Sar</taxon>
        <taxon>Stramenopiles</taxon>
        <taxon>Oomycota</taxon>
        <taxon>Peronosporomycetes</taxon>
        <taxon>Peronosporales</taxon>
        <taxon>Peronosporaceae</taxon>
        <taxon>Phytophthora</taxon>
    </lineage>
</organism>
<name>W2GP49_PHYNI</name>
<feature type="compositionally biased region" description="Basic and acidic residues" evidence="1">
    <location>
        <begin position="165"/>
        <end position="185"/>
    </location>
</feature>
<protein>
    <submittedName>
        <fullName evidence="2">Uncharacterized protein</fullName>
    </submittedName>
</protein>